<feature type="region of interest" description="Disordered" evidence="1">
    <location>
        <begin position="1"/>
        <end position="126"/>
    </location>
</feature>
<comment type="caution">
    <text evidence="2">The sequence shown here is derived from an EMBL/GenBank/DDBJ whole genome shotgun (WGS) entry which is preliminary data.</text>
</comment>
<evidence type="ECO:0000313" key="2">
    <source>
        <dbReference type="EMBL" id="EDN80995.1"/>
    </source>
</evidence>
<dbReference type="AlphaFoldDB" id="A7BCS1"/>
<sequence>MVGVGLPALHQAGQRTVKLGDEASPAQDGQSESKRHGHVRRNAPGEIVFSTPGRRREDDANGYSEEAGERLPHPLVLDEADHAGDQRDGQGRNKRWQEVARGHKNDDEKDSGRGGFNDAACAAQGS</sequence>
<accession>A7BCS1</accession>
<proteinExistence type="predicted"/>
<feature type="compositionally biased region" description="Basic and acidic residues" evidence="1">
    <location>
        <begin position="79"/>
        <end position="112"/>
    </location>
</feature>
<dbReference type="EMBL" id="AAYI02000004">
    <property type="protein sequence ID" value="EDN80995.1"/>
    <property type="molecule type" value="Genomic_DNA"/>
</dbReference>
<dbReference type="HOGENOM" id="CLU_1976814_0_0_11"/>
<reference evidence="2" key="2">
    <citation type="submission" date="2015-05" db="EMBL/GenBank/DDBJ databases">
        <title>Draft genome sequence of Actinomyces odontolyticus (ATCC 17982).</title>
        <authorList>
            <person name="Sudarsanam P."/>
            <person name="Ley R."/>
            <person name="Guruge J."/>
            <person name="Turnbaugh P.J."/>
            <person name="Mahowald M."/>
            <person name="Liep D."/>
            <person name="Gordon J."/>
        </authorList>
    </citation>
    <scope>NUCLEOTIDE SEQUENCE</scope>
    <source>
        <strain evidence="2">ATCC 17982</strain>
    </source>
</reference>
<evidence type="ECO:0000313" key="3">
    <source>
        <dbReference type="Proteomes" id="UP000003553"/>
    </source>
</evidence>
<dbReference type="Proteomes" id="UP000003553">
    <property type="component" value="Unassembled WGS sequence"/>
</dbReference>
<protein>
    <submittedName>
        <fullName evidence="2">Uncharacterized protein</fullName>
    </submittedName>
</protein>
<organism evidence="2 3">
    <name type="scientific">Schaalia dentiphila ATCC 17982</name>
    <dbReference type="NCBI Taxonomy" id="411466"/>
    <lineage>
        <taxon>Bacteria</taxon>
        <taxon>Bacillati</taxon>
        <taxon>Actinomycetota</taxon>
        <taxon>Actinomycetes</taxon>
        <taxon>Actinomycetales</taxon>
        <taxon>Actinomycetaceae</taxon>
        <taxon>Schaalia</taxon>
        <taxon>Schaalia dentiphila</taxon>
    </lineage>
</organism>
<keyword evidence="3" id="KW-1185">Reference proteome</keyword>
<gene>
    <name evidence="2" type="ORF">ACTODO_01457</name>
</gene>
<reference evidence="2" key="1">
    <citation type="submission" date="2007-04" db="EMBL/GenBank/DDBJ databases">
        <authorList>
            <person name="Fulton L."/>
            <person name="Clifton S."/>
            <person name="Fulton B."/>
            <person name="Xu J."/>
            <person name="Minx P."/>
            <person name="Pepin K.H."/>
            <person name="Johnson M."/>
            <person name="Thiruvilangam P."/>
            <person name="Bhonagiri V."/>
            <person name="Nash W.E."/>
            <person name="Mardis E.R."/>
            <person name="Wilson R.K."/>
        </authorList>
    </citation>
    <scope>NUCLEOTIDE SEQUENCE [LARGE SCALE GENOMIC DNA]</scope>
    <source>
        <strain evidence="2">ATCC 17982</strain>
    </source>
</reference>
<evidence type="ECO:0000256" key="1">
    <source>
        <dbReference type="SAM" id="MobiDB-lite"/>
    </source>
</evidence>
<name>A7BCS1_9ACTO</name>